<feature type="region of interest" description="Disordered" evidence="1">
    <location>
        <begin position="93"/>
        <end position="138"/>
    </location>
</feature>
<keyword evidence="2" id="KW-0732">Signal</keyword>
<organism evidence="3 4">
    <name type="scientific">Pedobacter heparinus (strain ATCC 13125 / DSM 2366 / CIP 104194 / JCM 7457 / NBRC 12017 / NCIMB 9290 / NRRL B-14731 / HIM 762-3)</name>
    <dbReference type="NCBI Taxonomy" id="485917"/>
    <lineage>
        <taxon>Bacteria</taxon>
        <taxon>Pseudomonadati</taxon>
        <taxon>Bacteroidota</taxon>
        <taxon>Sphingobacteriia</taxon>
        <taxon>Sphingobacteriales</taxon>
        <taxon>Sphingobacteriaceae</taxon>
        <taxon>Pedobacter</taxon>
    </lineage>
</organism>
<name>C6XUP1_PEDHD</name>
<reference evidence="3 4" key="1">
    <citation type="journal article" date="2009" name="Stand. Genomic Sci.">
        <title>Complete genome sequence of Pedobacter heparinus type strain (HIM 762-3).</title>
        <authorList>
            <person name="Han C."/>
            <person name="Spring S."/>
            <person name="Lapidus A."/>
            <person name="Del Rio T.G."/>
            <person name="Tice H."/>
            <person name="Copeland A."/>
            <person name="Cheng J.F."/>
            <person name="Lucas S."/>
            <person name="Chen F."/>
            <person name="Nolan M."/>
            <person name="Bruce D."/>
            <person name="Goodwin L."/>
            <person name="Pitluck S."/>
            <person name="Ivanova N."/>
            <person name="Mavromatis K."/>
            <person name="Mikhailova N."/>
            <person name="Pati A."/>
            <person name="Chen A."/>
            <person name="Palaniappan K."/>
            <person name="Land M."/>
            <person name="Hauser L."/>
            <person name="Chang Y.J."/>
            <person name="Jeffries C.C."/>
            <person name="Saunders E."/>
            <person name="Chertkov O."/>
            <person name="Brettin T."/>
            <person name="Goker M."/>
            <person name="Rohde M."/>
            <person name="Bristow J."/>
            <person name="Eisen J.A."/>
            <person name="Markowitz V."/>
            <person name="Hugenholtz P."/>
            <person name="Kyrpides N.C."/>
            <person name="Klenk H.P."/>
            <person name="Detter J.C."/>
        </authorList>
    </citation>
    <scope>NUCLEOTIDE SEQUENCE [LARGE SCALE GENOMIC DNA]</scope>
    <source>
        <strain evidence="4">ATCC 13125 / DSM 2366 / CIP 104194 / JCM 7457 / NBRC 12017 / NCIMB 9290 / NRRL B-14731 / HIM 762-3</strain>
    </source>
</reference>
<protein>
    <submittedName>
        <fullName evidence="3">Uncharacterized protein</fullName>
    </submittedName>
</protein>
<sequence>MLNNHLNYIKMKTTYKISLSFVLINTLFLFSAANAQDKKAITAQQIIDGTAPGLKYGPKAQQKITTTDSEKEKAYKSGDFGTYIFTNYKSTAPQGLNKRSKQAGANATGSAKLPSDAPQPAQKEEKKSEAPKLPTQGE</sequence>
<feature type="chain" id="PRO_5002974281" evidence="2">
    <location>
        <begin position="36"/>
        <end position="138"/>
    </location>
</feature>
<dbReference type="KEGG" id="phe:Phep_1680"/>
<dbReference type="AlphaFoldDB" id="C6XUP1"/>
<evidence type="ECO:0000313" key="4">
    <source>
        <dbReference type="Proteomes" id="UP000000852"/>
    </source>
</evidence>
<gene>
    <name evidence="3" type="ordered locus">Phep_1680</name>
</gene>
<dbReference type="Proteomes" id="UP000000852">
    <property type="component" value="Chromosome"/>
</dbReference>
<feature type="signal peptide" evidence="2">
    <location>
        <begin position="1"/>
        <end position="35"/>
    </location>
</feature>
<evidence type="ECO:0000313" key="3">
    <source>
        <dbReference type="EMBL" id="ACU03891.1"/>
    </source>
</evidence>
<accession>C6XUP1</accession>
<dbReference type="STRING" id="485917.Phep_1680"/>
<evidence type="ECO:0000256" key="1">
    <source>
        <dbReference type="SAM" id="MobiDB-lite"/>
    </source>
</evidence>
<dbReference type="HOGENOM" id="CLU_1853301_0_0_10"/>
<proteinExistence type="predicted"/>
<dbReference type="EMBL" id="CP001681">
    <property type="protein sequence ID" value="ACU03891.1"/>
    <property type="molecule type" value="Genomic_DNA"/>
</dbReference>
<evidence type="ECO:0000256" key="2">
    <source>
        <dbReference type="SAM" id="SignalP"/>
    </source>
</evidence>
<keyword evidence="4" id="KW-1185">Reference proteome</keyword>